<keyword evidence="5" id="KW-1185">Reference proteome</keyword>
<dbReference type="PANTHER" id="PTHR48081:SF6">
    <property type="entry name" value="PEPTIDASE S9 PROLYL OLIGOPEPTIDASE CATALYTIC DOMAIN-CONTAINING PROTEIN"/>
    <property type="match status" value="1"/>
</dbReference>
<dbReference type="Pfam" id="PF20434">
    <property type="entry name" value="BD-FAE"/>
    <property type="match status" value="1"/>
</dbReference>
<dbReference type="AlphaFoldDB" id="A0A0D6PHZ9"/>
<dbReference type="OrthoDB" id="9771666at2"/>
<dbReference type="STRING" id="1120923.SAMN02746095_01693"/>
<evidence type="ECO:0000313" key="5">
    <source>
        <dbReference type="Proteomes" id="UP000032668"/>
    </source>
</evidence>
<dbReference type="Proteomes" id="UP000032668">
    <property type="component" value="Unassembled WGS sequence"/>
</dbReference>
<evidence type="ECO:0000256" key="1">
    <source>
        <dbReference type="ARBA" id="ARBA00022801"/>
    </source>
</evidence>
<name>A0A0D6PHZ9_9PROT</name>
<organism evidence="4 5">
    <name type="scientific">Acidocella aminolytica 101 = DSM 11237</name>
    <dbReference type="NCBI Taxonomy" id="1120923"/>
    <lineage>
        <taxon>Bacteria</taxon>
        <taxon>Pseudomonadati</taxon>
        <taxon>Pseudomonadota</taxon>
        <taxon>Alphaproteobacteria</taxon>
        <taxon>Acetobacterales</taxon>
        <taxon>Acidocellaceae</taxon>
        <taxon>Acidocella</taxon>
    </lineage>
</organism>
<dbReference type="GO" id="GO:0016787">
    <property type="term" value="F:hydrolase activity"/>
    <property type="evidence" value="ECO:0007669"/>
    <property type="project" value="UniProtKB-KW"/>
</dbReference>
<dbReference type="InterPro" id="IPR049492">
    <property type="entry name" value="BD-FAE-like_dom"/>
</dbReference>
<comment type="caution">
    <text evidence="4">The sequence shown here is derived from an EMBL/GenBank/DDBJ whole genome shotgun (WGS) entry which is preliminary data.</text>
</comment>
<dbReference type="InterPro" id="IPR029058">
    <property type="entry name" value="AB_hydrolase_fold"/>
</dbReference>
<keyword evidence="2" id="KW-0732">Signal</keyword>
<evidence type="ECO:0000256" key="2">
    <source>
        <dbReference type="SAM" id="SignalP"/>
    </source>
</evidence>
<feature type="domain" description="BD-FAE-like" evidence="3">
    <location>
        <begin position="74"/>
        <end position="254"/>
    </location>
</feature>
<dbReference type="Gene3D" id="3.40.50.1820">
    <property type="entry name" value="alpha/beta hydrolase"/>
    <property type="match status" value="1"/>
</dbReference>
<protein>
    <recommendedName>
        <fullName evidence="3">BD-FAE-like domain-containing protein</fullName>
    </recommendedName>
</protein>
<dbReference type="PANTHER" id="PTHR48081">
    <property type="entry name" value="AB HYDROLASE SUPERFAMILY PROTEIN C4A8.06C"/>
    <property type="match status" value="1"/>
</dbReference>
<gene>
    <name evidence="4" type="ORF">Aam_047_035</name>
</gene>
<dbReference type="SUPFAM" id="SSF53474">
    <property type="entry name" value="alpha/beta-Hydrolases"/>
    <property type="match status" value="1"/>
</dbReference>
<dbReference type="InterPro" id="IPR050300">
    <property type="entry name" value="GDXG_lipolytic_enzyme"/>
</dbReference>
<keyword evidence="1" id="KW-0378">Hydrolase</keyword>
<accession>A0A0D6PHZ9</accession>
<reference evidence="4 5" key="1">
    <citation type="submission" date="2012-11" db="EMBL/GenBank/DDBJ databases">
        <title>Whole genome sequence of Acidocella aminolytica 101 = DSM 11237.</title>
        <authorList>
            <person name="Azuma Y."/>
            <person name="Higashiura N."/>
            <person name="Hirakawa H."/>
            <person name="Matsushita K."/>
        </authorList>
    </citation>
    <scope>NUCLEOTIDE SEQUENCE [LARGE SCALE GENOMIC DNA]</scope>
    <source>
        <strain evidence="5">101 / DSM 11237</strain>
    </source>
</reference>
<evidence type="ECO:0000313" key="4">
    <source>
        <dbReference type="EMBL" id="GAN80454.1"/>
    </source>
</evidence>
<proteinExistence type="predicted"/>
<dbReference type="EMBL" id="BANC01000046">
    <property type="protein sequence ID" value="GAN80454.1"/>
    <property type="molecule type" value="Genomic_DNA"/>
</dbReference>
<feature type="signal peptide" evidence="2">
    <location>
        <begin position="1"/>
        <end position="22"/>
    </location>
</feature>
<feature type="chain" id="PRO_5010324858" description="BD-FAE-like domain-containing protein" evidence="2">
    <location>
        <begin position="23"/>
        <end position="308"/>
    </location>
</feature>
<dbReference type="RefSeq" id="WP_048878865.1">
    <property type="nucleotide sequence ID" value="NZ_BANC01000046.1"/>
</dbReference>
<sequence>MTDRRTLLIAAASSLIAPAALAGPMPEGIPLWPGASPGGAGPQGAVHVSASGALRNIARPYLLAYRPRTPNGAAVLVAGGGGYRRVEMGMEATPAASWLVAQGITAFTLAYRLPGEGWADGPAVPLQDAQRAIRLIRARAGRYGLNPERLGVLGFSAGGHLMGLAADWWDFRSYAPVDSADFLSARPNNAALIYPVITLEPPYQHTSTRKALIGEHPTPQASAEWSVQTHLRSDAPPIFLVQAKDDPVSNPVNTVMMDRACLRAGVPVAFHQLPSGGHGFGMGRQDAPTAEWPGWYKNWLGQQQMLAV</sequence>
<evidence type="ECO:0000259" key="3">
    <source>
        <dbReference type="Pfam" id="PF20434"/>
    </source>
</evidence>